<dbReference type="GO" id="GO:0071973">
    <property type="term" value="P:bacterial-type flagellum-dependent cell motility"/>
    <property type="evidence" value="ECO:0007669"/>
    <property type="project" value="InterPro"/>
</dbReference>
<feature type="compositionally biased region" description="Low complexity" evidence="8">
    <location>
        <begin position="1"/>
        <end position="15"/>
    </location>
</feature>
<evidence type="ECO:0000256" key="3">
    <source>
        <dbReference type="ARBA" id="ARBA00021897"/>
    </source>
</evidence>
<evidence type="ECO:0000313" key="10">
    <source>
        <dbReference type="EMBL" id="MBA2226559.1"/>
    </source>
</evidence>
<dbReference type="Proteomes" id="UP000542342">
    <property type="component" value="Unassembled WGS sequence"/>
</dbReference>
<evidence type="ECO:0000256" key="8">
    <source>
        <dbReference type="SAM" id="MobiDB-lite"/>
    </source>
</evidence>
<dbReference type="InterPro" id="IPR051469">
    <property type="entry name" value="FliN/MopA/SpaO"/>
</dbReference>
<dbReference type="InterPro" id="IPR001543">
    <property type="entry name" value="FliN-like_C"/>
</dbReference>
<evidence type="ECO:0000256" key="5">
    <source>
        <dbReference type="ARBA" id="ARBA00022500"/>
    </source>
</evidence>
<dbReference type="GO" id="GO:0005886">
    <property type="term" value="C:plasma membrane"/>
    <property type="evidence" value="ECO:0007669"/>
    <property type="project" value="UniProtKB-SubCell"/>
</dbReference>
<comment type="subcellular location">
    <subcellularLocation>
        <location evidence="1">Cell membrane</location>
        <topology evidence="1">Peripheral membrane protein</topology>
        <orientation evidence="1">Cytoplasmic side</orientation>
    </subcellularLocation>
</comment>
<dbReference type="GO" id="GO:0003774">
    <property type="term" value="F:cytoskeletal motor activity"/>
    <property type="evidence" value="ECO:0007669"/>
    <property type="project" value="InterPro"/>
</dbReference>
<comment type="caution">
    <text evidence="10">The sequence shown here is derived from an EMBL/GenBank/DDBJ whole genome shotgun (WGS) entry which is preliminary data.</text>
</comment>
<organism evidence="10 11">
    <name type="scientific">Thermogemmata fonticola</name>
    <dbReference type="NCBI Taxonomy" id="2755323"/>
    <lineage>
        <taxon>Bacteria</taxon>
        <taxon>Pseudomonadati</taxon>
        <taxon>Planctomycetota</taxon>
        <taxon>Planctomycetia</taxon>
        <taxon>Gemmatales</taxon>
        <taxon>Gemmataceae</taxon>
        <taxon>Thermogemmata</taxon>
    </lineage>
</organism>
<feature type="domain" description="Flagellar motor switch protein FliN-like C-terminal" evidence="9">
    <location>
        <begin position="42"/>
        <end position="111"/>
    </location>
</feature>
<keyword evidence="10" id="KW-0282">Flagellum</keyword>
<gene>
    <name evidence="10" type="ORF">H0921_10345</name>
</gene>
<dbReference type="AlphaFoldDB" id="A0A7V8VEH8"/>
<evidence type="ECO:0000256" key="7">
    <source>
        <dbReference type="ARBA" id="ARBA00023136"/>
    </source>
</evidence>
<evidence type="ECO:0000259" key="9">
    <source>
        <dbReference type="Pfam" id="PF01052"/>
    </source>
</evidence>
<evidence type="ECO:0000256" key="1">
    <source>
        <dbReference type="ARBA" id="ARBA00004413"/>
    </source>
</evidence>
<dbReference type="GO" id="GO:0009425">
    <property type="term" value="C:bacterial-type flagellum basal body"/>
    <property type="evidence" value="ECO:0007669"/>
    <property type="project" value="InterPro"/>
</dbReference>
<comment type="similarity">
    <text evidence="2">Belongs to the FliN/MopA/SpaO family.</text>
</comment>
<reference evidence="10 11" key="1">
    <citation type="submission" date="2020-07" db="EMBL/GenBank/DDBJ databases">
        <title>Thermogemmata thermophila gen. nov., sp. nov., a novel moderate thermophilic planctomycete from a Kamchatka hot spring.</title>
        <authorList>
            <person name="Elcheninov A.G."/>
            <person name="Podosokorskaya O.A."/>
            <person name="Kovaleva O.L."/>
            <person name="Novikov A."/>
            <person name="Bonch-Osmolovskaya E.A."/>
            <person name="Toshchakov S.V."/>
            <person name="Kublanov I.V."/>
        </authorList>
    </citation>
    <scope>NUCLEOTIDE SEQUENCE [LARGE SCALE GENOMIC DNA]</scope>
    <source>
        <strain evidence="10 11">2918</strain>
    </source>
</reference>
<keyword evidence="11" id="KW-1185">Reference proteome</keyword>
<dbReference type="SUPFAM" id="SSF101801">
    <property type="entry name" value="Surface presentation of antigens (SPOA)"/>
    <property type="match status" value="1"/>
</dbReference>
<dbReference type="RefSeq" id="WP_194537990.1">
    <property type="nucleotide sequence ID" value="NZ_JACEFB010000006.1"/>
</dbReference>
<keyword evidence="10" id="KW-0969">Cilium</keyword>
<protein>
    <recommendedName>
        <fullName evidence="3">Flagellar motor switch protein FliN</fullName>
    </recommendedName>
</protein>
<feature type="region of interest" description="Disordered" evidence="8">
    <location>
        <begin position="1"/>
        <end position="38"/>
    </location>
</feature>
<proteinExistence type="inferred from homology"/>
<accession>A0A7V8VEH8</accession>
<keyword evidence="7" id="KW-0472">Membrane</keyword>
<dbReference type="Pfam" id="PF01052">
    <property type="entry name" value="FliMN_C"/>
    <property type="match status" value="1"/>
</dbReference>
<evidence type="ECO:0000256" key="6">
    <source>
        <dbReference type="ARBA" id="ARBA00022779"/>
    </source>
</evidence>
<keyword evidence="6" id="KW-0283">Flagellar rotation</keyword>
<keyword evidence="5" id="KW-0145">Chemotaxis</keyword>
<dbReference type="PANTHER" id="PTHR43484">
    <property type="match status" value="1"/>
</dbReference>
<evidence type="ECO:0000313" key="11">
    <source>
        <dbReference type="Proteomes" id="UP000542342"/>
    </source>
</evidence>
<dbReference type="GO" id="GO:0006935">
    <property type="term" value="P:chemotaxis"/>
    <property type="evidence" value="ECO:0007669"/>
    <property type="project" value="UniProtKB-KW"/>
</dbReference>
<dbReference type="EMBL" id="JACEFB010000006">
    <property type="protein sequence ID" value="MBA2226559.1"/>
    <property type="molecule type" value="Genomic_DNA"/>
</dbReference>
<dbReference type="PRINTS" id="PR00956">
    <property type="entry name" value="FLGMOTORFLIN"/>
</dbReference>
<keyword evidence="4" id="KW-1003">Cell membrane</keyword>
<dbReference type="InterPro" id="IPR001172">
    <property type="entry name" value="FliN_T3SS_HrcQb"/>
</dbReference>
<dbReference type="InterPro" id="IPR036429">
    <property type="entry name" value="SpoA-like_sf"/>
</dbReference>
<dbReference type="Gene3D" id="2.30.330.10">
    <property type="entry name" value="SpoA-like"/>
    <property type="match status" value="1"/>
</dbReference>
<evidence type="ECO:0000256" key="2">
    <source>
        <dbReference type="ARBA" id="ARBA00009226"/>
    </source>
</evidence>
<sequence>MANPQATSPTAPQPTVDVQPAVLEPLESQGPSAASAPTPLEALRDVPITITAQLGHTVLSIGDLLKLGPGAVLELEETVGTPVELTVRGIPFARGEIVVVNDHFAVRITRLHAPPPSRDTL</sequence>
<keyword evidence="10" id="KW-0966">Cell projection</keyword>
<dbReference type="PANTHER" id="PTHR43484:SF1">
    <property type="entry name" value="FLAGELLAR MOTOR SWITCH PROTEIN FLIN"/>
    <property type="match status" value="1"/>
</dbReference>
<evidence type="ECO:0000256" key="4">
    <source>
        <dbReference type="ARBA" id="ARBA00022475"/>
    </source>
</evidence>
<name>A0A7V8VEH8_9BACT</name>